<dbReference type="AlphaFoldDB" id="A0A9W6S5K5"/>
<proteinExistence type="predicted"/>
<feature type="compositionally biased region" description="Basic and acidic residues" evidence="1">
    <location>
        <begin position="96"/>
        <end position="105"/>
    </location>
</feature>
<comment type="caution">
    <text evidence="2">The sequence shown here is derived from an EMBL/GenBank/DDBJ whole genome shotgun (WGS) entry which is preliminary data.</text>
</comment>
<dbReference type="Proteomes" id="UP001165074">
    <property type="component" value="Unassembled WGS sequence"/>
</dbReference>
<reference evidence="2" key="1">
    <citation type="submission" date="2023-03" db="EMBL/GenBank/DDBJ databases">
        <title>Actinoallomurus iriomotensis NBRC 103684.</title>
        <authorList>
            <person name="Ichikawa N."/>
            <person name="Sato H."/>
            <person name="Tonouchi N."/>
        </authorList>
    </citation>
    <scope>NUCLEOTIDE SEQUENCE</scope>
    <source>
        <strain evidence="2">NBRC 103684</strain>
    </source>
</reference>
<feature type="compositionally biased region" description="Low complexity" evidence="1">
    <location>
        <begin position="129"/>
        <end position="139"/>
    </location>
</feature>
<dbReference type="RefSeq" id="WP_285578568.1">
    <property type="nucleotide sequence ID" value="NZ_BSTK01000011.1"/>
</dbReference>
<keyword evidence="3" id="KW-1185">Reference proteome</keyword>
<protein>
    <submittedName>
        <fullName evidence="2">Uncharacterized protein</fullName>
    </submittedName>
</protein>
<evidence type="ECO:0000313" key="3">
    <source>
        <dbReference type="Proteomes" id="UP001165074"/>
    </source>
</evidence>
<feature type="compositionally biased region" description="Pro residues" evidence="1">
    <location>
        <begin position="116"/>
        <end position="128"/>
    </location>
</feature>
<evidence type="ECO:0000256" key="1">
    <source>
        <dbReference type="SAM" id="MobiDB-lite"/>
    </source>
</evidence>
<evidence type="ECO:0000313" key="2">
    <source>
        <dbReference type="EMBL" id="GLY88740.1"/>
    </source>
</evidence>
<feature type="region of interest" description="Disordered" evidence="1">
    <location>
        <begin position="78"/>
        <end position="139"/>
    </location>
</feature>
<name>A0A9W6S5K5_9ACTN</name>
<organism evidence="2 3">
    <name type="scientific">Actinoallomurus iriomotensis</name>
    <dbReference type="NCBI Taxonomy" id="478107"/>
    <lineage>
        <taxon>Bacteria</taxon>
        <taxon>Bacillati</taxon>
        <taxon>Actinomycetota</taxon>
        <taxon>Actinomycetes</taxon>
        <taxon>Streptosporangiales</taxon>
        <taxon>Thermomonosporaceae</taxon>
        <taxon>Actinoallomurus</taxon>
    </lineage>
</organism>
<dbReference type="EMBL" id="BSTK01000011">
    <property type="protein sequence ID" value="GLY88740.1"/>
    <property type="molecule type" value="Genomic_DNA"/>
</dbReference>
<accession>A0A9W6S5K5</accession>
<sequence length="139" mass="14859">MEETGYDGWADLAAQRRAEDEALVREYAAGEGRGLDMRPVRGFVRHVRRDIGPKGVISRVQMTAKERGHEIVVWYYFPRKGPGAPVPKTATTTRPRLGEAPRPDGDGLAALARPSVTPPATPSRPPSTPATGGTATASG</sequence>
<gene>
    <name evidence="2" type="ORF">Airi02_066690</name>
</gene>